<name>A0ABC8UKN2_9AQUA</name>
<proteinExistence type="predicted"/>
<dbReference type="Proteomes" id="UP001642360">
    <property type="component" value="Unassembled WGS sequence"/>
</dbReference>
<evidence type="ECO:0000313" key="2">
    <source>
        <dbReference type="EMBL" id="CAK9181623.1"/>
    </source>
</evidence>
<accession>A0ABC8UKN2</accession>
<keyword evidence="1" id="KW-0732">Signal</keyword>
<sequence length="104" mass="11645">MGQFQNLCGSLLFLALLIISSSHLIIATPLYYTMANLLTSWTNNPTPMNSSDDITFRTVLHAGAGSSNPQFFCGFYCNNSIGNSRPPQVVWWRIETILSRLMQQ</sequence>
<comment type="caution">
    <text evidence="2">The sequence shown here is derived from an EMBL/GenBank/DDBJ whole genome shotgun (WGS) entry which is preliminary data.</text>
</comment>
<keyword evidence="3" id="KW-1185">Reference proteome</keyword>
<protein>
    <submittedName>
        <fullName evidence="2">Uncharacterized protein</fullName>
    </submittedName>
</protein>
<organism evidence="2 3">
    <name type="scientific">Ilex paraguariensis</name>
    <name type="common">yerba mate</name>
    <dbReference type="NCBI Taxonomy" id="185542"/>
    <lineage>
        <taxon>Eukaryota</taxon>
        <taxon>Viridiplantae</taxon>
        <taxon>Streptophyta</taxon>
        <taxon>Embryophyta</taxon>
        <taxon>Tracheophyta</taxon>
        <taxon>Spermatophyta</taxon>
        <taxon>Magnoliopsida</taxon>
        <taxon>eudicotyledons</taxon>
        <taxon>Gunneridae</taxon>
        <taxon>Pentapetalae</taxon>
        <taxon>asterids</taxon>
        <taxon>campanulids</taxon>
        <taxon>Aquifoliales</taxon>
        <taxon>Aquifoliaceae</taxon>
        <taxon>Ilex</taxon>
    </lineage>
</organism>
<feature type="chain" id="PRO_5044883530" evidence="1">
    <location>
        <begin position="28"/>
        <end position="104"/>
    </location>
</feature>
<feature type="signal peptide" evidence="1">
    <location>
        <begin position="1"/>
        <end position="27"/>
    </location>
</feature>
<dbReference type="EMBL" id="CAUOFW020008102">
    <property type="protein sequence ID" value="CAK9181623.1"/>
    <property type="molecule type" value="Genomic_DNA"/>
</dbReference>
<evidence type="ECO:0000313" key="3">
    <source>
        <dbReference type="Proteomes" id="UP001642360"/>
    </source>
</evidence>
<reference evidence="2 3" key="1">
    <citation type="submission" date="2024-02" db="EMBL/GenBank/DDBJ databases">
        <authorList>
            <person name="Vignale AGUSTIN F."/>
            <person name="Sosa J E."/>
            <person name="Modenutti C."/>
        </authorList>
    </citation>
    <scope>NUCLEOTIDE SEQUENCE [LARGE SCALE GENOMIC DNA]</scope>
</reference>
<gene>
    <name evidence="2" type="ORF">ILEXP_LOCUS51698</name>
</gene>
<dbReference type="AlphaFoldDB" id="A0ABC8UKN2"/>
<evidence type="ECO:0000256" key="1">
    <source>
        <dbReference type="SAM" id="SignalP"/>
    </source>
</evidence>